<dbReference type="Proteomes" id="UP000436822">
    <property type="component" value="Unassembled WGS sequence"/>
</dbReference>
<dbReference type="Pfam" id="PF12697">
    <property type="entry name" value="Abhydrolase_6"/>
    <property type="match status" value="1"/>
</dbReference>
<dbReference type="PANTHER" id="PTHR43798">
    <property type="entry name" value="MONOACYLGLYCEROL LIPASE"/>
    <property type="match status" value="1"/>
</dbReference>
<accession>A0A6N6JND9</accession>
<sequence length="286" mass="31002">MLVIDTPEPHSRGVATSSDGVDIPYQIFGDGPETVLFVHGWCCDHSIWGDQIAALCSDYTVVALDLASHGSAGKRQNAWPMSSYVQDALAVVKAVNRPSWALVGHSLGGVLVAMLAAEMRAETAAVVVVDAIKRPDQTLPQQDADAMLDYLSVDWPRNVPAWLAEAAFTNKTSSEIVSYVERALGSADGTTAVEGLRDFLAQDHAKLLDAIRDIPVLLMNGAPPAPSADFFDAFHPDCKLVEFEGAGHFVMLERVEDFNRCLREELPKMFSAHLNESSPASREVLI</sequence>
<dbReference type="InterPro" id="IPR000073">
    <property type="entry name" value="AB_hydrolase_1"/>
</dbReference>
<dbReference type="SUPFAM" id="SSF53474">
    <property type="entry name" value="alpha/beta-Hydrolases"/>
    <property type="match status" value="1"/>
</dbReference>
<evidence type="ECO:0000259" key="1">
    <source>
        <dbReference type="Pfam" id="PF12697"/>
    </source>
</evidence>
<organism evidence="2 3">
    <name type="scientific">Litoreibacter roseus</name>
    <dbReference type="NCBI Taxonomy" id="2601869"/>
    <lineage>
        <taxon>Bacteria</taxon>
        <taxon>Pseudomonadati</taxon>
        <taxon>Pseudomonadota</taxon>
        <taxon>Alphaproteobacteria</taxon>
        <taxon>Rhodobacterales</taxon>
        <taxon>Roseobacteraceae</taxon>
        <taxon>Litoreibacter</taxon>
    </lineage>
</organism>
<dbReference type="EMBL" id="BLJE01000007">
    <property type="protein sequence ID" value="GFE67069.1"/>
    <property type="molecule type" value="Genomic_DNA"/>
</dbReference>
<keyword evidence="3" id="KW-1185">Reference proteome</keyword>
<protein>
    <recommendedName>
        <fullName evidence="1">AB hydrolase-1 domain-containing protein</fullName>
    </recommendedName>
</protein>
<reference evidence="2 3" key="1">
    <citation type="submission" date="2019-12" db="EMBL/GenBank/DDBJ databases">
        <title>Litoreibacter badius sp. nov., a novel bacteriochlorophyll a-containing bacterium in the genus Litoreibacter.</title>
        <authorList>
            <person name="Kanamuro M."/>
            <person name="Takabe Y."/>
            <person name="Mori K."/>
            <person name="Takaichi S."/>
            <person name="Hanada S."/>
        </authorList>
    </citation>
    <scope>NUCLEOTIDE SEQUENCE [LARGE SCALE GENOMIC DNA]</scope>
    <source>
        <strain evidence="2 3">K6</strain>
    </source>
</reference>
<dbReference type="RefSeq" id="WP_159810700.1">
    <property type="nucleotide sequence ID" value="NZ_BLJE01000007.1"/>
</dbReference>
<evidence type="ECO:0000313" key="3">
    <source>
        <dbReference type="Proteomes" id="UP000436822"/>
    </source>
</evidence>
<dbReference type="InterPro" id="IPR050266">
    <property type="entry name" value="AB_hydrolase_sf"/>
</dbReference>
<name>A0A6N6JND9_9RHOB</name>
<comment type="caution">
    <text evidence="2">The sequence shown here is derived from an EMBL/GenBank/DDBJ whole genome shotgun (WGS) entry which is preliminary data.</text>
</comment>
<dbReference type="AlphaFoldDB" id="A0A6N6JND9"/>
<dbReference type="OrthoDB" id="7267294at2"/>
<proteinExistence type="predicted"/>
<dbReference type="Gene3D" id="3.40.50.1820">
    <property type="entry name" value="alpha/beta hydrolase"/>
    <property type="match status" value="1"/>
</dbReference>
<gene>
    <name evidence="2" type="ORF">KIN_41430</name>
</gene>
<feature type="domain" description="AB hydrolase-1" evidence="1">
    <location>
        <begin position="35"/>
        <end position="259"/>
    </location>
</feature>
<evidence type="ECO:0000313" key="2">
    <source>
        <dbReference type="EMBL" id="GFE67069.1"/>
    </source>
</evidence>
<dbReference type="InterPro" id="IPR029058">
    <property type="entry name" value="AB_hydrolase_fold"/>
</dbReference>